<evidence type="ECO:0000313" key="2">
    <source>
        <dbReference type="Proteomes" id="UP000017559"/>
    </source>
</evidence>
<dbReference type="Proteomes" id="UP000017559">
    <property type="component" value="Unassembled WGS sequence"/>
</dbReference>
<gene>
    <name evidence="1" type="ORF">Moror_10220</name>
</gene>
<dbReference type="KEGG" id="mrr:Moror_10220"/>
<comment type="caution">
    <text evidence="1">The sequence shown here is derived from an EMBL/GenBank/DDBJ whole genome shotgun (WGS) entry which is preliminary data.</text>
</comment>
<name>V2XY34_MONRO</name>
<protein>
    <submittedName>
        <fullName evidence="1">Uncharacterized protein</fullName>
    </submittedName>
</protein>
<dbReference type="AlphaFoldDB" id="V2XY34"/>
<keyword evidence="2" id="KW-1185">Reference proteome</keyword>
<accession>V2XY34</accession>
<dbReference type="EMBL" id="AWSO01001324">
    <property type="protein sequence ID" value="ESK84324.1"/>
    <property type="molecule type" value="Genomic_DNA"/>
</dbReference>
<proteinExistence type="predicted"/>
<sequence length="79" mass="9271">MCNIQFKGCSLFQWHSFCIPIWFYDDMTRQSITISSSNLVYGQMRLIDHKDDPDFLTSARVLWRSAPPKWNRNSGEGQP</sequence>
<evidence type="ECO:0000313" key="1">
    <source>
        <dbReference type="EMBL" id="ESK84324.1"/>
    </source>
</evidence>
<dbReference type="HOGENOM" id="CLU_2606563_0_0_1"/>
<organism evidence="1 2">
    <name type="scientific">Moniliophthora roreri (strain MCA 2997)</name>
    <name type="common">Cocoa frosty pod rot fungus</name>
    <name type="synonym">Crinipellis roreri</name>
    <dbReference type="NCBI Taxonomy" id="1381753"/>
    <lineage>
        <taxon>Eukaryota</taxon>
        <taxon>Fungi</taxon>
        <taxon>Dikarya</taxon>
        <taxon>Basidiomycota</taxon>
        <taxon>Agaricomycotina</taxon>
        <taxon>Agaricomycetes</taxon>
        <taxon>Agaricomycetidae</taxon>
        <taxon>Agaricales</taxon>
        <taxon>Marasmiineae</taxon>
        <taxon>Marasmiaceae</taxon>
        <taxon>Moniliophthora</taxon>
    </lineage>
</organism>
<reference evidence="1 2" key="1">
    <citation type="journal article" date="2014" name="BMC Genomics">
        <title>Genome and secretome analysis of the hemibiotrophic fungal pathogen, Moniliophthora roreri, which causes frosty pod rot disease of cacao: mechanisms of the biotrophic and necrotrophic phases.</title>
        <authorList>
            <person name="Meinhardt L.W."/>
            <person name="Costa G.G.L."/>
            <person name="Thomazella D.P.T."/>
            <person name="Teixeira P.J.P.L."/>
            <person name="Carazzolle M.F."/>
            <person name="Schuster S.C."/>
            <person name="Carlson J.E."/>
            <person name="Guiltinan M.J."/>
            <person name="Mieczkowski P."/>
            <person name="Farmer A."/>
            <person name="Ramaraj T."/>
            <person name="Crozier J."/>
            <person name="Davis R.E."/>
            <person name="Shao J."/>
            <person name="Melnick R.L."/>
            <person name="Pereira G.A.G."/>
            <person name="Bailey B.A."/>
        </authorList>
    </citation>
    <scope>NUCLEOTIDE SEQUENCE [LARGE SCALE GENOMIC DNA]</scope>
    <source>
        <strain evidence="1 2">MCA 2997</strain>
    </source>
</reference>